<evidence type="ECO:0000256" key="1">
    <source>
        <dbReference type="ARBA" id="ARBA00009250"/>
    </source>
</evidence>
<organism evidence="5 6">
    <name type="scientific">Lodderomyces beijingensis</name>
    <dbReference type="NCBI Taxonomy" id="1775926"/>
    <lineage>
        <taxon>Eukaryota</taxon>
        <taxon>Fungi</taxon>
        <taxon>Dikarya</taxon>
        <taxon>Ascomycota</taxon>
        <taxon>Saccharomycotina</taxon>
        <taxon>Pichiomycetes</taxon>
        <taxon>Debaryomycetaceae</taxon>
        <taxon>Candida/Lodderomyces clade</taxon>
        <taxon>Lodderomyces</taxon>
    </lineage>
</organism>
<evidence type="ECO:0000313" key="6">
    <source>
        <dbReference type="Proteomes" id="UP001497383"/>
    </source>
</evidence>
<dbReference type="RefSeq" id="XP_066829524.1">
    <property type="nucleotide sequence ID" value="XM_066972601.1"/>
</dbReference>
<name>A0ABP0ZLW3_9ASCO</name>
<gene>
    <name evidence="5" type="ORF">LODBEIA_P25860</name>
</gene>
<feature type="domain" description="Vps16 N-terminal" evidence="4">
    <location>
        <begin position="5"/>
        <end position="472"/>
    </location>
</feature>
<keyword evidence="6" id="KW-1185">Reference proteome</keyword>
<sequence length="941" mass="107233">MPTNPSFNWSGLQNVFYDLRTCYEPLSWSIENLHANYRVALSPNATLIAIASKSAPYPNLIEIYSASGVKIWSVVYNSSPVEYIFDFHFKDEDLVIILSNGKYRHYQDFVGNFNEYPIVSAATTRFDNLSESTPSSSGDADAEASSEVRKITNLENNEVEEINNILETQIFGHYLVTRFEYKIVITDLDANQNFQLDFYKHPAKNIHKTTVFASKDSEVLLVYMGYNNTIIMVKVDFSLSNFEVVDQELTDGPFTEVAVSPSGKLVALHNESKRKIFVVTNSFDQILLEYDTSSEVSSPEQVEWCGNDAIVLSFRDEVKLIGPGQRSISFFFDISEDEDEDLDFLLMRDSTRNDLAYTVPILQSAVDGLRLVCTNKVQFLSRVPEKTIEMYQIGSNSPSAILGDCVDKFSSNASKANANISLLKSDQMLNAAINDCLEVALDEFDAVWQKRALKAVSFGKIYNVEGYDADKYLKILNTIKVLNQLRSSEVGLFLTFREIDILGWSSVIKMLLRRSQHFLALKIIEALELDDLKPLVYVHWCCYKIRNESGMSDVELYKVIANKLVSSTKDRTNYISVDQICDIALEEGRTALSKMLINIEPSVSKKVKKLIDIDELELAMIKSFQSGSYDLSQLVLLQLQTNMTISEFFKLLNQNEAKLDNGFQRELEDVGVDVDVDIRTEPFHVRGEVVGHNWLQAVPDSDSKLVAKYLEHEDKLDELNLLKLKKFKRANPNSDGEEYYNEYKSLLKNCAKKSLQAATQKAFQRELNILELQNRLEKTYLANFYQEKSLLSIIERLVRMNQVKPAGKIVKEFSVSQEKFWYLVLRTYAKSGEFDRLYEFAFGSLDTTTGKSPIGFEPFIEAGFEHGAPKEHISVYINNSVKYKYDEKISMFIKNDDYASAAQEALRNKDIDILRNLQRKVPTSDTHATRVIKSCIQKLGY</sequence>
<evidence type="ECO:0000256" key="2">
    <source>
        <dbReference type="PIRNR" id="PIRNR007949"/>
    </source>
</evidence>
<dbReference type="Pfam" id="PF04840">
    <property type="entry name" value="Vps16_C"/>
    <property type="match status" value="2"/>
</dbReference>
<dbReference type="InterPro" id="IPR006926">
    <property type="entry name" value="Vps16_N"/>
</dbReference>
<dbReference type="InterPro" id="IPR038132">
    <property type="entry name" value="Vps16_C_sf"/>
</dbReference>
<dbReference type="Proteomes" id="UP001497383">
    <property type="component" value="Chromosome 3"/>
</dbReference>
<dbReference type="GeneID" id="92207782"/>
<evidence type="ECO:0000259" key="3">
    <source>
        <dbReference type="Pfam" id="PF04840"/>
    </source>
</evidence>
<dbReference type="PANTHER" id="PTHR12811:SF0">
    <property type="entry name" value="VACUOLAR PROTEIN SORTING-ASSOCIATED PROTEIN 16 HOMOLOG"/>
    <property type="match status" value="1"/>
</dbReference>
<evidence type="ECO:0000313" key="5">
    <source>
        <dbReference type="EMBL" id="CAK9438362.1"/>
    </source>
</evidence>
<dbReference type="SUPFAM" id="SSF101908">
    <property type="entry name" value="Putative isomerase YbhE"/>
    <property type="match status" value="1"/>
</dbReference>
<comment type="similarity">
    <text evidence="1 2">Belongs to the VPS16 family.</text>
</comment>
<keyword evidence="2" id="KW-0813">Transport</keyword>
<protein>
    <recommendedName>
        <fullName evidence="2">Probable vacuolar protein sorting-associated protein 16 homolog</fullName>
    </recommendedName>
</protein>
<dbReference type="Pfam" id="PF04841">
    <property type="entry name" value="Vps16_N"/>
    <property type="match status" value="1"/>
</dbReference>
<dbReference type="InterPro" id="IPR016534">
    <property type="entry name" value="VPS16"/>
</dbReference>
<accession>A0ABP0ZLW3</accession>
<evidence type="ECO:0000259" key="4">
    <source>
        <dbReference type="Pfam" id="PF04841"/>
    </source>
</evidence>
<feature type="domain" description="Vps16 C-terminal" evidence="3">
    <location>
        <begin position="575"/>
        <end position="656"/>
    </location>
</feature>
<dbReference type="EMBL" id="OZ022407">
    <property type="protein sequence ID" value="CAK9438362.1"/>
    <property type="molecule type" value="Genomic_DNA"/>
</dbReference>
<dbReference type="InterPro" id="IPR006925">
    <property type="entry name" value="Vps16_C"/>
</dbReference>
<feature type="domain" description="Vps16 C-terminal" evidence="3">
    <location>
        <begin position="744"/>
        <end position="929"/>
    </location>
</feature>
<proteinExistence type="inferred from homology"/>
<dbReference type="PIRSF" id="PIRSF007949">
    <property type="entry name" value="VPS16"/>
    <property type="match status" value="1"/>
</dbReference>
<dbReference type="Gene3D" id="1.10.150.780">
    <property type="entry name" value="Vps16, C-terminal region"/>
    <property type="match status" value="1"/>
</dbReference>
<reference evidence="5 6" key="1">
    <citation type="submission" date="2024-03" db="EMBL/GenBank/DDBJ databases">
        <authorList>
            <person name="Brejova B."/>
        </authorList>
    </citation>
    <scope>NUCLEOTIDE SEQUENCE [LARGE SCALE GENOMIC DNA]</scope>
    <source>
        <strain evidence="5 6">CBS 14171</strain>
    </source>
</reference>
<dbReference type="PANTHER" id="PTHR12811">
    <property type="entry name" value="VACUOLAR PROTEIN SORTING VPS16"/>
    <property type="match status" value="1"/>
</dbReference>
<comment type="function">
    <text evidence="2">Essential for vacuolar protein sorting. Required for vacuole biogenesis, stability and to maintain vacuole morphology.</text>
</comment>
<keyword evidence="2" id="KW-0653">Protein transport</keyword>